<feature type="region of interest" description="Disordered" evidence="8">
    <location>
        <begin position="1"/>
        <end position="33"/>
    </location>
</feature>
<evidence type="ECO:0000256" key="3">
    <source>
        <dbReference type="ARBA" id="ARBA00010343"/>
    </source>
</evidence>
<organism evidence="10 11">
    <name type="scientific">Phasianus colchicus</name>
    <name type="common">Common pheasant</name>
    <dbReference type="NCBI Taxonomy" id="9054"/>
    <lineage>
        <taxon>Eukaryota</taxon>
        <taxon>Metazoa</taxon>
        <taxon>Chordata</taxon>
        <taxon>Craniata</taxon>
        <taxon>Vertebrata</taxon>
        <taxon>Euteleostomi</taxon>
        <taxon>Archelosauria</taxon>
        <taxon>Archosauria</taxon>
        <taxon>Dinosauria</taxon>
        <taxon>Saurischia</taxon>
        <taxon>Theropoda</taxon>
        <taxon>Coelurosauria</taxon>
        <taxon>Aves</taxon>
        <taxon>Neognathae</taxon>
        <taxon>Galloanserae</taxon>
        <taxon>Galliformes</taxon>
        <taxon>Phasianidae</taxon>
        <taxon>Phasianinae</taxon>
        <taxon>Phasianus</taxon>
    </lineage>
</organism>
<dbReference type="InterPro" id="IPR009072">
    <property type="entry name" value="Histone-fold"/>
</dbReference>
<proteinExistence type="inferred from homology"/>
<evidence type="ECO:0000256" key="5">
    <source>
        <dbReference type="ARBA" id="ARBA00023125"/>
    </source>
</evidence>
<dbReference type="CTD" id="1058"/>
<accession>A0A669QL74</accession>
<dbReference type="GO" id="GO:0046982">
    <property type="term" value="F:protein heterodimerization activity"/>
    <property type="evidence" value="ECO:0007669"/>
    <property type="project" value="InterPro"/>
</dbReference>
<dbReference type="Proteomes" id="UP000472261">
    <property type="component" value="Unplaced"/>
</dbReference>
<comment type="similarity">
    <text evidence="3">Belongs to the histone H3 family.</text>
</comment>
<dbReference type="SUPFAM" id="SSF47113">
    <property type="entry name" value="Histone-fold"/>
    <property type="match status" value="1"/>
</dbReference>
<dbReference type="Pfam" id="PF00125">
    <property type="entry name" value="Histone"/>
    <property type="match status" value="1"/>
</dbReference>
<keyword evidence="7" id="KW-0544">Nucleosome core</keyword>
<keyword evidence="11" id="KW-1185">Reference proteome</keyword>
<dbReference type="FunFam" id="1.10.20.10:FF:000085">
    <property type="entry name" value="Histone H3.2"/>
    <property type="match status" value="1"/>
</dbReference>
<dbReference type="GO" id="GO:0030527">
    <property type="term" value="F:structural constituent of chromatin"/>
    <property type="evidence" value="ECO:0007669"/>
    <property type="project" value="InterPro"/>
</dbReference>
<keyword evidence="5" id="KW-0238">DNA-binding</keyword>
<protein>
    <submittedName>
        <fullName evidence="10">Centromere protein A</fullName>
    </submittedName>
</protein>
<evidence type="ECO:0000313" key="10">
    <source>
        <dbReference type="Ensembl" id="ENSPCLP00000021577.1"/>
    </source>
</evidence>
<dbReference type="InterPro" id="IPR007125">
    <property type="entry name" value="H2A/H2B/H3"/>
</dbReference>
<dbReference type="PANTHER" id="PTHR45810:SF1">
    <property type="entry name" value="HISTONE H3-LIKE CENTROMERIC PROTEIN A"/>
    <property type="match status" value="1"/>
</dbReference>
<reference evidence="10" key="1">
    <citation type="submission" date="2025-08" db="UniProtKB">
        <authorList>
            <consortium name="Ensembl"/>
        </authorList>
    </citation>
    <scope>IDENTIFICATION</scope>
</reference>
<dbReference type="KEGG" id="pcoc:116236753"/>
<dbReference type="CDD" id="cd22911">
    <property type="entry name" value="HFD_H3"/>
    <property type="match status" value="1"/>
</dbReference>
<dbReference type="OrthoDB" id="842664at2759"/>
<feature type="compositionally biased region" description="Basic residues" evidence="8">
    <location>
        <begin position="1"/>
        <end position="14"/>
    </location>
</feature>
<dbReference type="GO" id="GO:0003677">
    <property type="term" value="F:DNA binding"/>
    <property type="evidence" value="ECO:0007669"/>
    <property type="project" value="UniProtKB-KW"/>
</dbReference>
<dbReference type="PANTHER" id="PTHR45810">
    <property type="entry name" value="HISTONE H3.2"/>
    <property type="match status" value="1"/>
</dbReference>
<dbReference type="OMA" id="REICITF"/>
<comment type="subcellular location">
    <subcellularLocation>
        <location evidence="2">Chromosome</location>
    </subcellularLocation>
    <subcellularLocation>
        <location evidence="1">Nucleus</location>
    </subcellularLocation>
</comment>
<evidence type="ECO:0000256" key="8">
    <source>
        <dbReference type="SAM" id="MobiDB-lite"/>
    </source>
</evidence>
<evidence type="ECO:0000256" key="1">
    <source>
        <dbReference type="ARBA" id="ARBA00004123"/>
    </source>
</evidence>
<dbReference type="PRINTS" id="PR00622">
    <property type="entry name" value="HISTONEH3"/>
</dbReference>
<dbReference type="InterPro" id="IPR000164">
    <property type="entry name" value="Histone_H3/CENP-A"/>
</dbReference>
<sequence length="131" mass="15215">MPRPKPRSPRRRGRPPPAAPPPPPARPRARRYRPGQRALREIRRYQSSTALLLRRQPFARVVREICLLFTRGVDYKWQAMALLALQEAAEAFLVHLLEDAYLCSLHARRVTLYPKDLQLARRLRGLQGEGF</sequence>
<keyword evidence="6" id="KW-0539">Nucleus</keyword>
<dbReference type="GeneID" id="116236753"/>
<dbReference type="Gene3D" id="1.10.20.10">
    <property type="entry name" value="Histone, subunit A"/>
    <property type="match status" value="1"/>
</dbReference>
<evidence type="ECO:0000256" key="6">
    <source>
        <dbReference type="ARBA" id="ARBA00023242"/>
    </source>
</evidence>
<evidence type="ECO:0000259" key="9">
    <source>
        <dbReference type="Pfam" id="PF00125"/>
    </source>
</evidence>
<name>A0A669QL74_PHACC</name>
<dbReference type="GO" id="GO:0005634">
    <property type="term" value="C:nucleus"/>
    <property type="evidence" value="ECO:0007669"/>
    <property type="project" value="UniProtKB-SubCell"/>
</dbReference>
<keyword evidence="4" id="KW-0158">Chromosome</keyword>
<gene>
    <name evidence="10" type="primary">CENPA</name>
</gene>
<dbReference type="SMART" id="SM00428">
    <property type="entry name" value="H3"/>
    <property type="match status" value="1"/>
</dbReference>
<reference evidence="10" key="2">
    <citation type="submission" date="2025-09" db="UniProtKB">
        <authorList>
            <consortium name="Ensembl"/>
        </authorList>
    </citation>
    <scope>IDENTIFICATION</scope>
</reference>
<feature type="domain" description="Core Histone H2A/H2B/H3" evidence="9">
    <location>
        <begin position="34"/>
        <end position="123"/>
    </location>
</feature>
<evidence type="ECO:0000313" key="11">
    <source>
        <dbReference type="Proteomes" id="UP000472261"/>
    </source>
</evidence>
<feature type="compositionally biased region" description="Pro residues" evidence="8">
    <location>
        <begin position="15"/>
        <end position="26"/>
    </location>
</feature>
<dbReference type="GO" id="GO:0000786">
    <property type="term" value="C:nucleosome"/>
    <property type="evidence" value="ECO:0007669"/>
    <property type="project" value="UniProtKB-KW"/>
</dbReference>
<evidence type="ECO:0000256" key="7">
    <source>
        <dbReference type="ARBA" id="ARBA00023269"/>
    </source>
</evidence>
<dbReference type="AlphaFoldDB" id="A0A669QL74"/>
<dbReference type="RefSeq" id="XP_031461410.1">
    <property type="nucleotide sequence ID" value="XM_031605550.1"/>
</dbReference>
<dbReference type="Ensembl" id="ENSPCLT00000029853.1">
    <property type="protein sequence ID" value="ENSPCLP00000021577.1"/>
    <property type="gene ID" value="ENSPCLG00000018938.1"/>
</dbReference>
<evidence type="ECO:0000256" key="4">
    <source>
        <dbReference type="ARBA" id="ARBA00022454"/>
    </source>
</evidence>
<evidence type="ECO:0000256" key="2">
    <source>
        <dbReference type="ARBA" id="ARBA00004286"/>
    </source>
</evidence>